<proteinExistence type="predicted"/>
<dbReference type="NCBIfam" id="TIGR00266">
    <property type="entry name" value="TIGR00266 family protein"/>
    <property type="match status" value="1"/>
</dbReference>
<accession>A0A7R9WVH9</accession>
<dbReference type="AlphaFoldDB" id="A0A7R9WVH9"/>
<feature type="region of interest" description="Disordered" evidence="1">
    <location>
        <begin position="433"/>
        <end position="462"/>
    </location>
</feature>
<dbReference type="InterPro" id="IPR002838">
    <property type="entry name" value="AIM24"/>
</dbReference>
<evidence type="ECO:0000313" key="2">
    <source>
        <dbReference type="EMBL" id="CAD8336323.1"/>
    </source>
</evidence>
<protein>
    <recommendedName>
        <fullName evidence="3">Altered inheritance of mitochondria protein 24, mitochondrial</fullName>
    </recommendedName>
</protein>
<feature type="compositionally biased region" description="Polar residues" evidence="1">
    <location>
        <begin position="178"/>
        <end position="187"/>
    </location>
</feature>
<dbReference type="SUPFAM" id="SSF51219">
    <property type="entry name" value="TRAP-like"/>
    <property type="match status" value="1"/>
</dbReference>
<feature type="region of interest" description="Disordered" evidence="1">
    <location>
        <begin position="131"/>
        <end position="187"/>
    </location>
</feature>
<dbReference type="InterPro" id="IPR016031">
    <property type="entry name" value="Trp_RNA-bd_attenuator-like_dom"/>
</dbReference>
<dbReference type="InterPro" id="IPR036983">
    <property type="entry name" value="AIM24_sf"/>
</dbReference>
<dbReference type="Gene3D" id="3.60.160.10">
    <property type="entry name" value="Mitochondrial biogenesis AIM24"/>
    <property type="match status" value="1"/>
</dbReference>
<evidence type="ECO:0008006" key="3">
    <source>
        <dbReference type="Google" id="ProtNLM"/>
    </source>
</evidence>
<evidence type="ECO:0000256" key="1">
    <source>
        <dbReference type="SAM" id="MobiDB-lite"/>
    </source>
</evidence>
<dbReference type="EMBL" id="HBEF01013489">
    <property type="protein sequence ID" value="CAD8336323.1"/>
    <property type="molecule type" value="Transcribed_RNA"/>
</dbReference>
<reference evidence="2" key="1">
    <citation type="submission" date="2021-01" db="EMBL/GenBank/DDBJ databases">
        <authorList>
            <person name="Corre E."/>
            <person name="Pelletier E."/>
            <person name="Niang G."/>
            <person name="Scheremetjew M."/>
            <person name="Finn R."/>
            <person name="Kale V."/>
            <person name="Holt S."/>
            <person name="Cochrane G."/>
            <person name="Meng A."/>
            <person name="Brown T."/>
            <person name="Cohen L."/>
        </authorList>
    </citation>
    <scope>NUCLEOTIDE SEQUENCE</scope>
    <source>
        <strain evidence="2">CCMP3328</strain>
    </source>
</reference>
<sequence>MYRLGKITHLLPLRVEKLHYVGNLQHHRNQAVIDKVHSSVATEFRDRFQVHLGSTQKGILDELSTYGIPSEFIPPVDSAGDLLSSYHMDWVMQQKIMEGLGILTADSILRYNNRNLDQLFIRTRMNKTITGGAQSDFNKDTHSTISEPDMGTMVSDEASTASSTTATTSSSSSSSSAPVPTSRDTSIANAATSSDGVVGFPINFDVQSKIEGNESQIAIIELEPGQVLRAESGAMMYMTDGVEMQTTTGGGLSTGFQRMLTGQNFFISDYTYQGDTKGTIALGTDFPSKIIRLNVEEYDGKLVCQKGALLCASHTVDIQMEYSKNFSTGFFGGEGFILQGLTGNGDVFLKAGGTLIRRELADGEELRISSGCLVGFSNGVDYDVQMVKGFQNVIAGGEGLFMTTLTGPGVVWLQGQPPQRMISEIARRVPSGGSGMPIPVGVGGGGGGEGNESGGGGGQTSQ</sequence>
<organism evidence="2">
    <name type="scientific">Craspedostauros australis</name>
    <dbReference type="NCBI Taxonomy" id="1486917"/>
    <lineage>
        <taxon>Eukaryota</taxon>
        <taxon>Sar</taxon>
        <taxon>Stramenopiles</taxon>
        <taxon>Ochrophyta</taxon>
        <taxon>Bacillariophyta</taxon>
        <taxon>Bacillariophyceae</taxon>
        <taxon>Bacillariophycidae</taxon>
        <taxon>Naviculales</taxon>
        <taxon>Naviculaceae</taxon>
        <taxon>Craspedostauros</taxon>
    </lineage>
</organism>
<dbReference type="PANTHER" id="PTHR43657:SF1">
    <property type="entry name" value="ALTERED INHERITANCE OF MITOCHONDRIA PROTEIN 24, MITOCHONDRIAL"/>
    <property type="match status" value="1"/>
</dbReference>
<gene>
    <name evidence="2" type="ORF">CAUS1442_LOCUS8451</name>
</gene>
<name>A0A7R9WVH9_9STRA</name>
<dbReference type="PANTHER" id="PTHR43657">
    <property type="entry name" value="TRYPTOPHAN RNA-BINDING ATTENUATOR PROTEIN-LIKE PROTEIN"/>
    <property type="match status" value="1"/>
</dbReference>
<feature type="compositionally biased region" description="Gly residues" evidence="1">
    <location>
        <begin position="441"/>
        <end position="462"/>
    </location>
</feature>
<feature type="compositionally biased region" description="Low complexity" evidence="1">
    <location>
        <begin position="158"/>
        <end position="177"/>
    </location>
</feature>
<dbReference type="Pfam" id="PF01987">
    <property type="entry name" value="AIM24"/>
    <property type="match status" value="1"/>
</dbReference>